<dbReference type="Pfam" id="PF14322">
    <property type="entry name" value="SusD-like_3"/>
    <property type="match status" value="1"/>
</dbReference>
<evidence type="ECO:0000256" key="4">
    <source>
        <dbReference type="ARBA" id="ARBA00023136"/>
    </source>
</evidence>
<protein>
    <submittedName>
        <fullName evidence="8">Starch-binding associating with outer membrane</fullName>
    </submittedName>
</protein>
<dbReference type="CDD" id="cd08977">
    <property type="entry name" value="SusD"/>
    <property type="match status" value="1"/>
</dbReference>
<gene>
    <name evidence="8" type="ORF">SAMN04488055_1090</name>
</gene>
<comment type="subcellular location">
    <subcellularLocation>
        <location evidence="1">Cell outer membrane</location>
    </subcellularLocation>
</comment>
<organism evidence="8 9">
    <name type="scientific">Chitinophaga niabensis</name>
    <dbReference type="NCBI Taxonomy" id="536979"/>
    <lineage>
        <taxon>Bacteria</taxon>
        <taxon>Pseudomonadati</taxon>
        <taxon>Bacteroidota</taxon>
        <taxon>Chitinophagia</taxon>
        <taxon>Chitinophagales</taxon>
        <taxon>Chitinophagaceae</taxon>
        <taxon>Chitinophaga</taxon>
    </lineage>
</organism>
<accession>A0A1N6DUQ2</accession>
<evidence type="ECO:0000256" key="3">
    <source>
        <dbReference type="ARBA" id="ARBA00022729"/>
    </source>
</evidence>
<sequence>MKRRHIPYVIALTAGLQLMSGCNNFLDIKPKGTDLESNFYRNEDEAFKALIAVYDVVGWQGNGYVTRVGTFNAASDDHVAGGGGPTDINDFQVISNYTLTPEVGPHNELWRKGFSGVFRANVILTKLPNIPMDENKKKRFTAEAKFLRAYFYFDLVRMFKNVPLFTKPVQTSEMYNVLQAPPADVYKLVEQDLKDAIAEANLPNTVPIATEGGRVTKGAAHALLGKVYLYQQQWAAAVTALENVNGTTPGQLNATYGYKLLDNFANLWKSDLASKFNSESVFEISYTSTSAGGWGCVSCTEGNVLNIMVGPRGYKTLTAAAPDYASGWSFLPVTTSLFDAIHFDPRYKSTVANLDSLEKNNIATYEKGYMNTGYFLEKLAGRLSNKTTGGGAVELNYPQNIYDIRLADTYLMEAEARVRGGESGASGTRSYALLNAVRARVGLGPILATIDNIFDERRLELAGEGHRWFDLVRSGKAATNAVLLARGFKPEKHSILPIPLLELDNTKMEQSKEWGGTK</sequence>
<dbReference type="AlphaFoldDB" id="A0A1N6DUQ2"/>
<feature type="domain" description="SusD-like N-terminal" evidence="7">
    <location>
        <begin position="82"/>
        <end position="229"/>
    </location>
</feature>
<reference evidence="8 9" key="1">
    <citation type="submission" date="2016-11" db="EMBL/GenBank/DDBJ databases">
        <authorList>
            <person name="Jaros S."/>
            <person name="Januszkiewicz K."/>
            <person name="Wedrychowicz H."/>
        </authorList>
    </citation>
    <scope>NUCLEOTIDE SEQUENCE [LARGE SCALE GENOMIC DNA]</scope>
    <source>
        <strain evidence="8 9">DSM 24787</strain>
    </source>
</reference>
<dbReference type="InterPro" id="IPR012944">
    <property type="entry name" value="SusD_RagB_dom"/>
</dbReference>
<dbReference type="OrthoDB" id="618454at2"/>
<feature type="domain" description="RagB/SusD" evidence="6">
    <location>
        <begin position="365"/>
        <end position="480"/>
    </location>
</feature>
<keyword evidence="5" id="KW-0998">Cell outer membrane</keyword>
<dbReference type="STRING" id="536979.SAMN04488055_1090"/>
<dbReference type="Proteomes" id="UP000185003">
    <property type="component" value="Unassembled WGS sequence"/>
</dbReference>
<name>A0A1N6DUQ2_9BACT</name>
<dbReference type="Pfam" id="PF07980">
    <property type="entry name" value="SusD_RagB"/>
    <property type="match status" value="1"/>
</dbReference>
<evidence type="ECO:0000313" key="8">
    <source>
        <dbReference type="EMBL" id="SIN74443.1"/>
    </source>
</evidence>
<dbReference type="GO" id="GO:0009279">
    <property type="term" value="C:cell outer membrane"/>
    <property type="evidence" value="ECO:0007669"/>
    <property type="project" value="UniProtKB-SubCell"/>
</dbReference>
<evidence type="ECO:0000313" key="9">
    <source>
        <dbReference type="Proteomes" id="UP000185003"/>
    </source>
</evidence>
<dbReference type="InterPro" id="IPR011990">
    <property type="entry name" value="TPR-like_helical_dom_sf"/>
</dbReference>
<comment type="similarity">
    <text evidence="2">Belongs to the SusD family.</text>
</comment>
<keyword evidence="3" id="KW-0732">Signal</keyword>
<evidence type="ECO:0000256" key="5">
    <source>
        <dbReference type="ARBA" id="ARBA00023237"/>
    </source>
</evidence>
<dbReference type="EMBL" id="FSRA01000001">
    <property type="protein sequence ID" value="SIN74443.1"/>
    <property type="molecule type" value="Genomic_DNA"/>
</dbReference>
<evidence type="ECO:0000256" key="1">
    <source>
        <dbReference type="ARBA" id="ARBA00004442"/>
    </source>
</evidence>
<keyword evidence="9" id="KW-1185">Reference proteome</keyword>
<dbReference type="PROSITE" id="PS51257">
    <property type="entry name" value="PROKAR_LIPOPROTEIN"/>
    <property type="match status" value="1"/>
</dbReference>
<proteinExistence type="inferred from homology"/>
<dbReference type="InterPro" id="IPR033985">
    <property type="entry name" value="SusD-like_N"/>
</dbReference>
<dbReference type="SUPFAM" id="SSF48452">
    <property type="entry name" value="TPR-like"/>
    <property type="match status" value="1"/>
</dbReference>
<dbReference type="Gene3D" id="1.25.40.390">
    <property type="match status" value="1"/>
</dbReference>
<evidence type="ECO:0000259" key="6">
    <source>
        <dbReference type="Pfam" id="PF07980"/>
    </source>
</evidence>
<evidence type="ECO:0000259" key="7">
    <source>
        <dbReference type="Pfam" id="PF14322"/>
    </source>
</evidence>
<evidence type="ECO:0000256" key="2">
    <source>
        <dbReference type="ARBA" id="ARBA00006275"/>
    </source>
</evidence>
<dbReference type="RefSeq" id="WP_074238265.1">
    <property type="nucleotide sequence ID" value="NZ_FSRA01000001.1"/>
</dbReference>
<keyword evidence="4" id="KW-0472">Membrane</keyword>